<proteinExistence type="inferred from homology"/>
<evidence type="ECO:0000313" key="7">
    <source>
        <dbReference type="EMBL" id="MBB6430816.1"/>
    </source>
</evidence>
<dbReference type="PANTHER" id="PTHR43104:SF2">
    <property type="entry name" value="L-2-HYDROXYGLUTARATE DEHYDROGENASE, MITOCHONDRIAL"/>
    <property type="match status" value="1"/>
</dbReference>
<dbReference type="Gene3D" id="3.50.50.60">
    <property type="entry name" value="FAD/NAD(P)-binding domain"/>
    <property type="match status" value="1"/>
</dbReference>
<evidence type="ECO:0000259" key="6">
    <source>
        <dbReference type="Pfam" id="PF01266"/>
    </source>
</evidence>
<comment type="similarity">
    <text evidence="5">Belongs to the L2HGDH family.</text>
</comment>
<dbReference type="InterPro" id="IPR036188">
    <property type="entry name" value="FAD/NAD-bd_sf"/>
</dbReference>
<dbReference type="NCBIfam" id="NF008726">
    <property type="entry name" value="PRK11728.1"/>
    <property type="match status" value="1"/>
</dbReference>
<comment type="cofactor">
    <cofactor evidence="1">
        <name>FAD</name>
        <dbReference type="ChEBI" id="CHEBI:57692"/>
    </cofactor>
</comment>
<dbReference type="RefSeq" id="WP_184678310.1">
    <property type="nucleotide sequence ID" value="NZ_JACHGY010000001.1"/>
</dbReference>
<name>A0A7X0LLN3_9BACT</name>
<feature type="domain" description="FAD dependent oxidoreductase" evidence="6">
    <location>
        <begin position="7"/>
        <end position="394"/>
    </location>
</feature>
<dbReference type="EC" id="1.1.3.-" evidence="7"/>
<dbReference type="AlphaFoldDB" id="A0A7X0LLN3"/>
<dbReference type="EMBL" id="JACHGY010000001">
    <property type="protein sequence ID" value="MBB6430816.1"/>
    <property type="molecule type" value="Genomic_DNA"/>
</dbReference>
<dbReference type="GO" id="GO:0005737">
    <property type="term" value="C:cytoplasm"/>
    <property type="evidence" value="ECO:0007669"/>
    <property type="project" value="TreeGrafter"/>
</dbReference>
<dbReference type="Proteomes" id="UP000541810">
    <property type="component" value="Unassembled WGS sequence"/>
</dbReference>
<gene>
    <name evidence="7" type="ORF">HNQ40_002622</name>
</gene>
<keyword evidence="3" id="KW-0274">FAD</keyword>
<dbReference type="Gene3D" id="3.30.9.10">
    <property type="entry name" value="D-Amino Acid Oxidase, subunit A, domain 2"/>
    <property type="match status" value="1"/>
</dbReference>
<evidence type="ECO:0000256" key="2">
    <source>
        <dbReference type="ARBA" id="ARBA00022630"/>
    </source>
</evidence>
<dbReference type="PANTHER" id="PTHR43104">
    <property type="entry name" value="L-2-HYDROXYGLUTARATE DEHYDROGENASE, MITOCHONDRIAL"/>
    <property type="match status" value="1"/>
</dbReference>
<dbReference type="InterPro" id="IPR006076">
    <property type="entry name" value="FAD-dep_OxRdtase"/>
</dbReference>
<reference evidence="7 8" key="1">
    <citation type="submission" date="2020-08" db="EMBL/GenBank/DDBJ databases">
        <title>Genomic Encyclopedia of Type Strains, Phase IV (KMG-IV): sequencing the most valuable type-strain genomes for metagenomic binning, comparative biology and taxonomic classification.</title>
        <authorList>
            <person name="Goeker M."/>
        </authorList>
    </citation>
    <scope>NUCLEOTIDE SEQUENCE [LARGE SCALE GENOMIC DNA]</scope>
    <source>
        <strain evidence="7 8">DSM 103725</strain>
    </source>
</reference>
<keyword evidence="2" id="KW-0285">Flavoprotein</keyword>
<evidence type="ECO:0000256" key="5">
    <source>
        <dbReference type="ARBA" id="ARBA00037941"/>
    </source>
</evidence>
<dbReference type="GO" id="GO:0047545">
    <property type="term" value="F:(S)-2-hydroxyglutarate dehydrogenase activity"/>
    <property type="evidence" value="ECO:0007669"/>
    <property type="project" value="TreeGrafter"/>
</dbReference>
<evidence type="ECO:0000256" key="4">
    <source>
        <dbReference type="ARBA" id="ARBA00023002"/>
    </source>
</evidence>
<evidence type="ECO:0000313" key="8">
    <source>
        <dbReference type="Proteomes" id="UP000541810"/>
    </source>
</evidence>
<keyword evidence="8" id="KW-1185">Reference proteome</keyword>
<evidence type="ECO:0000256" key="3">
    <source>
        <dbReference type="ARBA" id="ARBA00022827"/>
    </source>
</evidence>
<dbReference type="Pfam" id="PF01266">
    <property type="entry name" value="DAO"/>
    <property type="match status" value="1"/>
</dbReference>
<accession>A0A7X0LLN3</accession>
<comment type="caution">
    <text evidence="7">The sequence shown here is derived from an EMBL/GenBank/DDBJ whole genome shotgun (WGS) entry which is preliminary data.</text>
</comment>
<keyword evidence="4 7" id="KW-0560">Oxidoreductase</keyword>
<dbReference type="SUPFAM" id="SSF51905">
    <property type="entry name" value="FAD/NAD(P)-binding domain"/>
    <property type="match status" value="1"/>
</dbReference>
<sequence length="401" mass="43283">MSTPTHDVAIIGGGIVGLATAYNLTQRDPDLKVTILEKEAQLAHHQTGHNSGVLHSGIYYKPGSLKAINCRAGKAAMQAFCDEHDIPYKLCGKVIVATHERELPKMQDIYERGQANGVSCELISAERCKEIEPHAASIGAIHVPEAGIVDYKQVCEKMAELMRDAGHGVRTSAKVTAVRRVGDESVVETTGGEVNAKLVVNCAGLQCDRVTKMTGVKPAAQIVPFRGEYFDLKPEAEHLCKTLIYPVPDPAFPFLGVHFTSMIHGGVECGPNAVLALGRECYGKFQVHFPDLFESLTYGGFLKMAAKHWKMGLGEMWRSYSKKAFVKALQRLMPEIEAKHLTPCPSGIRAQAVTADGGLVDDFLIDEAAGVVNVNNAPSPAATASLNIGKLIAEKLETRLG</sequence>
<evidence type="ECO:0000256" key="1">
    <source>
        <dbReference type="ARBA" id="ARBA00001974"/>
    </source>
</evidence>
<protein>
    <submittedName>
        <fullName evidence="7">L-2-hydroxyglutarate oxidase</fullName>
        <ecNumber evidence="7">1.1.3.-</ecNumber>
    </submittedName>
</protein>
<organism evidence="7 8">
    <name type="scientific">Algisphaera agarilytica</name>
    <dbReference type="NCBI Taxonomy" id="1385975"/>
    <lineage>
        <taxon>Bacteria</taxon>
        <taxon>Pseudomonadati</taxon>
        <taxon>Planctomycetota</taxon>
        <taxon>Phycisphaerae</taxon>
        <taxon>Phycisphaerales</taxon>
        <taxon>Phycisphaeraceae</taxon>
        <taxon>Algisphaera</taxon>
    </lineage>
</organism>